<accession>A0A6G1HUR7</accession>
<feature type="compositionally biased region" description="Low complexity" evidence="1">
    <location>
        <begin position="39"/>
        <end position="61"/>
    </location>
</feature>
<sequence>MHERDLRRQALESGKTVSRKAKARHLSARSSQAGSAPGSAVNSPAASPRPSPAVSRAASRNPSRHGSDDEDDLSDDMQSSVASLDLNRFADFDNAPPEVWQHEVSECIEQIIERSRNKRNTTEAREETLAIYTNIVASQYAGEGVELRVDELVPALVKCFKSGSTLAATILSTEEEVYQEDTSSGNAQAMAIHALGAATFFAGADIQETEDVMDFFLQIILSDGEFVNAPDSGSVVTAALQEWGFLATRFEDLEGKSQEPMECFESQLDSNILSVQVAAGENIALLYEQSFTQLEEDEEPENNTSAENGYESGAFRRGNWAQRYNVYRDGEFSLKSKLLELSRSSARYLSKDKRKDLHKAFSDVSHSVDHPWRGPRFSTALNEDLTSYLGHRLNIKFGKDGSFVIDRWWKFHRYEAIKRILGGGFMVHYGLNERVFNALPSSLEAPAEF</sequence>
<feature type="compositionally biased region" description="Basic and acidic residues" evidence="1">
    <location>
        <begin position="1"/>
        <end position="10"/>
    </location>
</feature>
<dbReference type="PANTHER" id="PTHR12354">
    <property type="entry name" value="INTERFERON-RELATED DEVELOPMENTAL REGULATOR"/>
    <property type="match status" value="1"/>
</dbReference>
<evidence type="ECO:0000313" key="4">
    <source>
        <dbReference type="Proteomes" id="UP000799640"/>
    </source>
</evidence>
<feature type="domain" description="Interferon-related developmental regulator N-terminal" evidence="2">
    <location>
        <begin position="87"/>
        <end position="368"/>
    </location>
</feature>
<dbReference type="InterPro" id="IPR007701">
    <property type="entry name" value="Interferon-rel_develop_reg_N"/>
</dbReference>
<evidence type="ECO:0000313" key="3">
    <source>
        <dbReference type="EMBL" id="KAF2399569.1"/>
    </source>
</evidence>
<evidence type="ECO:0000259" key="2">
    <source>
        <dbReference type="Pfam" id="PF05004"/>
    </source>
</evidence>
<gene>
    <name evidence="3" type="ORF">EJ06DRAFT_522448</name>
</gene>
<organism evidence="3 4">
    <name type="scientific">Trichodelitschia bisporula</name>
    <dbReference type="NCBI Taxonomy" id="703511"/>
    <lineage>
        <taxon>Eukaryota</taxon>
        <taxon>Fungi</taxon>
        <taxon>Dikarya</taxon>
        <taxon>Ascomycota</taxon>
        <taxon>Pezizomycotina</taxon>
        <taxon>Dothideomycetes</taxon>
        <taxon>Dothideomycetes incertae sedis</taxon>
        <taxon>Phaeotrichales</taxon>
        <taxon>Phaeotrichaceae</taxon>
        <taxon>Trichodelitschia</taxon>
    </lineage>
</organism>
<keyword evidence="4" id="KW-1185">Reference proteome</keyword>
<dbReference type="Proteomes" id="UP000799640">
    <property type="component" value="Unassembled WGS sequence"/>
</dbReference>
<dbReference type="AlphaFoldDB" id="A0A6G1HUR7"/>
<feature type="region of interest" description="Disordered" evidence="1">
    <location>
        <begin position="1"/>
        <end position="77"/>
    </location>
</feature>
<feature type="compositionally biased region" description="Basic residues" evidence="1">
    <location>
        <begin position="17"/>
        <end position="27"/>
    </location>
</feature>
<name>A0A6G1HUR7_9PEZI</name>
<dbReference type="EMBL" id="ML996697">
    <property type="protein sequence ID" value="KAF2399569.1"/>
    <property type="molecule type" value="Genomic_DNA"/>
</dbReference>
<dbReference type="OrthoDB" id="18978at2759"/>
<reference evidence="3" key="1">
    <citation type="journal article" date="2020" name="Stud. Mycol.">
        <title>101 Dothideomycetes genomes: a test case for predicting lifestyles and emergence of pathogens.</title>
        <authorList>
            <person name="Haridas S."/>
            <person name="Albert R."/>
            <person name="Binder M."/>
            <person name="Bloem J."/>
            <person name="Labutti K."/>
            <person name="Salamov A."/>
            <person name="Andreopoulos B."/>
            <person name="Baker S."/>
            <person name="Barry K."/>
            <person name="Bills G."/>
            <person name="Bluhm B."/>
            <person name="Cannon C."/>
            <person name="Castanera R."/>
            <person name="Culley D."/>
            <person name="Daum C."/>
            <person name="Ezra D."/>
            <person name="Gonzalez J."/>
            <person name="Henrissat B."/>
            <person name="Kuo A."/>
            <person name="Liang C."/>
            <person name="Lipzen A."/>
            <person name="Lutzoni F."/>
            <person name="Magnuson J."/>
            <person name="Mondo S."/>
            <person name="Nolan M."/>
            <person name="Ohm R."/>
            <person name="Pangilinan J."/>
            <person name="Park H.-J."/>
            <person name="Ramirez L."/>
            <person name="Alfaro M."/>
            <person name="Sun H."/>
            <person name="Tritt A."/>
            <person name="Yoshinaga Y."/>
            <person name="Zwiers L.-H."/>
            <person name="Turgeon B."/>
            <person name="Goodwin S."/>
            <person name="Spatafora J."/>
            <person name="Crous P."/>
            <person name="Grigoriev I."/>
        </authorList>
    </citation>
    <scope>NUCLEOTIDE SEQUENCE</scope>
    <source>
        <strain evidence="3">CBS 262.69</strain>
    </source>
</reference>
<protein>
    <recommendedName>
        <fullName evidence="2">Interferon-related developmental regulator N-terminal domain-containing protein</fullName>
    </recommendedName>
</protein>
<evidence type="ECO:0000256" key="1">
    <source>
        <dbReference type="SAM" id="MobiDB-lite"/>
    </source>
</evidence>
<proteinExistence type="predicted"/>
<dbReference type="InterPro" id="IPR039777">
    <property type="entry name" value="IFRD"/>
</dbReference>
<dbReference type="Pfam" id="PF05004">
    <property type="entry name" value="IFRD"/>
    <property type="match status" value="1"/>
</dbReference>
<dbReference type="PANTHER" id="PTHR12354:SF1">
    <property type="entry name" value="INTERFERON-RELATED DEVELOPMENTAL REGULATOR 1"/>
    <property type="match status" value="1"/>
</dbReference>